<reference evidence="1" key="1">
    <citation type="submission" date="2025-08" db="UniProtKB">
        <authorList>
            <consortium name="RefSeq"/>
        </authorList>
    </citation>
    <scope>IDENTIFICATION</scope>
    <source>
        <tissue evidence="1">Whole insect</tissue>
    </source>
</reference>
<sequence>MYKKYTVNVQRTFVDIHGMFQQDIQRMFKILTEDFAGTFRGHSCAFEDIPGMFLISCVYILGTYMECLVLLGCTPATVSDPRHCGVHYKIIRATKAPVSANLWIHRVSLQSGSSVLNL</sequence>
<name>A0A6P7GNK1_DIAVI</name>
<dbReference type="RefSeq" id="XP_028146763.1">
    <property type="nucleotide sequence ID" value="XM_028290962.1"/>
</dbReference>
<evidence type="ECO:0000313" key="1">
    <source>
        <dbReference type="RefSeq" id="XP_028146763.1"/>
    </source>
</evidence>
<accession>A0A6P7GNK1</accession>
<dbReference type="InParanoid" id="A0A6P7GNK1"/>
<organism evidence="1">
    <name type="scientific">Diabrotica virgifera virgifera</name>
    <name type="common">western corn rootworm</name>
    <dbReference type="NCBI Taxonomy" id="50390"/>
    <lineage>
        <taxon>Eukaryota</taxon>
        <taxon>Metazoa</taxon>
        <taxon>Ecdysozoa</taxon>
        <taxon>Arthropoda</taxon>
        <taxon>Hexapoda</taxon>
        <taxon>Insecta</taxon>
        <taxon>Pterygota</taxon>
        <taxon>Neoptera</taxon>
        <taxon>Endopterygota</taxon>
        <taxon>Coleoptera</taxon>
        <taxon>Polyphaga</taxon>
        <taxon>Cucujiformia</taxon>
        <taxon>Chrysomeloidea</taxon>
        <taxon>Chrysomelidae</taxon>
        <taxon>Galerucinae</taxon>
        <taxon>Diabroticina</taxon>
        <taxon>Diabroticites</taxon>
        <taxon>Diabrotica</taxon>
    </lineage>
</organism>
<gene>
    <name evidence="1" type="primary">LOC114340245</name>
</gene>
<dbReference type="AlphaFoldDB" id="A0A6P7GNK1"/>
<protein>
    <submittedName>
        <fullName evidence="1">Uncharacterized protein LOC114340245</fullName>
    </submittedName>
</protein>
<proteinExistence type="predicted"/>